<dbReference type="Proteomes" id="UP001055219">
    <property type="component" value="Unassembled WGS sequence"/>
</dbReference>
<name>A0A9P9XZ89_9HYPO</name>
<evidence type="ECO:0000313" key="5">
    <source>
        <dbReference type="Proteomes" id="UP001055219"/>
    </source>
</evidence>
<dbReference type="Gene3D" id="3.40.50.300">
    <property type="entry name" value="P-loop containing nucleotide triphosphate hydrolases"/>
    <property type="match status" value="1"/>
</dbReference>
<dbReference type="SUPFAM" id="SSF52540">
    <property type="entry name" value="P-loop containing nucleoside triphosphate hydrolases"/>
    <property type="match status" value="1"/>
</dbReference>
<accession>A0A9P9XZ89</accession>
<sequence length="530" mass="59328">MDGVDDCEEGEGWSEMVKAIDAPDAPLARLSAFLRIAQSKLQPKRGIKKVASSLAWPFAENEVDRLLAAIEREKALLGLALNVNCLQLIQEIRKTSKENQRQLEELLEAFKGSCDETRPPDREISSGLRRVEESQNTLGDQLHGLQTRHNDHDAAKKRKAVLEWLAPVDYAIRHSAFVKRQQERTGTWVLQSDEFKRWTEDRLESTLFCPGIPGAGKTIMTSIVVQNIVTRHRDDTETAIAYIYLDYLRQNEQGIEDLLSNILKQLSEYRSSTPSELDELHKKHTVTHRGTRPSLQEISSVLQSVIVSNLRTFIVIDALDECDNSDGSRSRLLHELKNLRQKSGVKLFATSRHIPEIAAEFQGCTTLEIRASDHDILAYLEGRALELPKCASRSPSLKEEIKLGILRAADGMFLLARLNLDSLKGKKSATAVRAALKDLPGGSQAYHRAYDAAMERIEGQLADHAETAKQVLSWITFAKRPLRAEELEDAIAVIDGQMSFDFENICPVEDLLSTCAGLVTVDEKTQAVLM</sequence>
<dbReference type="RefSeq" id="XP_051361499.1">
    <property type="nucleotide sequence ID" value="XM_051507197.1"/>
</dbReference>
<dbReference type="Pfam" id="PF22939">
    <property type="entry name" value="WHD_GPIID"/>
    <property type="match status" value="1"/>
</dbReference>
<dbReference type="PANTHER" id="PTHR10039">
    <property type="entry name" value="AMELOGENIN"/>
    <property type="match status" value="1"/>
</dbReference>
<dbReference type="InterPro" id="IPR054471">
    <property type="entry name" value="GPIID_WHD"/>
</dbReference>
<reference evidence="4" key="1">
    <citation type="journal article" date="2021" name="J Fungi (Basel)">
        <title>Genomic and Metabolomic Analyses of the Marine Fungus Emericellopsis cladophorae: Insights into Saltwater Adaptability Mechanisms and Its Biosynthetic Potential.</title>
        <authorList>
            <person name="Goncalves M.F.M."/>
            <person name="Hilario S."/>
            <person name="Van de Peer Y."/>
            <person name="Esteves A.C."/>
            <person name="Alves A."/>
        </authorList>
    </citation>
    <scope>NUCLEOTIDE SEQUENCE</scope>
    <source>
        <strain evidence="4">MUM 19.33</strain>
    </source>
</reference>
<dbReference type="EMBL" id="JAGIXG020000029">
    <property type="protein sequence ID" value="KAI6780643.1"/>
    <property type="molecule type" value="Genomic_DNA"/>
</dbReference>
<dbReference type="AlphaFoldDB" id="A0A9P9XZ89"/>
<dbReference type="PANTHER" id="PTHR10039:SF15">
    <property type="entry name" value="NACHT DOMAIN-CONTAINING PROTEIN"/>
    <property type="match status" value="1"/>
</dbReference>
<dbReference type="Pfam" id="PF24883">
    <property type="entry name" value="NPHP3_N"/>
    <property type="match status" value="1"/>
</dbReference>
<dbReference type="OrthoDB" id="1577640at2759"/>
<keyword evidence="5" id="KW-1185">Reference proteome</keyword>
<dbReference type="InterPro" id="IPR056884">
    <property type="entry name" value="NPHP3-like_N"/>
</dbReference>
<dbReference type="GeneID" id="75827666"/>
<evidence type="ECO:0000313" key="4">
    <source>
        <dbReference type="EMBL" id="KAI6780643.1"/>
    </source>
</evidence>
<gene>
    <name evidence="4" type="ORF">J7T54_001147</name>
</gene>
<evidence type="ECO:0000259" key="3">
    <source>
        <dbReference type="Pfam" id="PF24883"/>
    </source>
</evidence>
<evidence type="ECO:0000259" key="2">
    <source>
        <dbReference type="Pfam" id="PF22939"/>
    </source>
</evidence>
<reference evidence="4" key="2">
    <citation type="submission" date="2022-07" db="EMBL/GenBank/DDBJ databases">
        <authorList>
            <person name="Goncalves M.F.M."/>
            <person name="Hilario S."/>
            <person name="Van De Peer Y."/>
            <person name="Esteves A.C."/>
            <person name="Alves A."/>
        </authorList>
    </citation>
    <scope>NUCLEOTIDE SEQUENCE</scope>
    <source>
        <strain evidence="4">MUM 19.33</strain>
    </source>
</reference>
<feature type="domain" description="Nephrocystin 3-like N-terminal" evidence="3">
    <location>
        <begin position="185"/>
        <end position="352"/>
    </location>
</feature>
<evidence type="ECO:0008006" key="6">
    <source>
        <dbReference type="Google" id="ProtNLM"/>
    </source>
</evidence>
<organism evidence="4 5">
    <name type="scientific">Emericellopsis cladophorae</name>
    <dbReference type="NCBI Taxonomy" id="2686198"/>
    <lineage>
        <taxon>Eukaryota</taxon>
        <taxon>Fungi</taxon>
        <taxon>Dikarya</taxon>
        <taxon>Ascomycota</taxon>
        <taxon>Pezizomycotina</taxon>
        <taxon>Sordariomycetes</taxon>
        <taxon>Hypocreomycetidae</taxon>
        <taxon>Hypocreales</taxon>
        <taxon>Bionectriaceae</taxon>
        <taxon>Emericellopsis</taxon>
    </lineage>
</organism>
<evidence type="ECO:0000256" key="1">
    <source>
        <dbReference type="ARBA" id="ARBA00022737"/>
    </source>
</evidence>
<comment type="caution">
    <text evidence="4">The sequence shown here is derived from an EMBL/GenBank/DDBJ whole genome shotgun (WGS) entry which is preliminary data.</text>
</comment>
<protein>
    <recommendedName>
        <fullName evidence="6">NACHT domain-containing protein</fullName>
    </recommendedName>
</protein>
<feature type="domain" description="GPI inositol-deacylase winged helix" evidence="2">
    <location>
        <begin position="464"/>
        <end position="526"/>
    </location>
</feature>
<keyword evidence="1" id="KW-0677">Repeat</keyword>
<proteinExistence type="predicted"/>
<dbReference type="InterPro" id="IPR027417">
    <property type="entry name" value="P-loop_NTPase"/>
</dbReference>